<dbReference type="RefSeq" id="WP_126791331.1">
    <property type="nucleotide sequence ID" value="NZ_PIPI01000001.1"/>
</dbReference>
<name>A0A432VZA3_9GAMM</name>
<evidence type="ECO:0000313" key="2">
    <source>
        <dbReference type="EMBL" id="RUO21992.1"/>
    </source>
</evidence>
<dbReference type="AlphaFoldDB" id="A0A432VZA3"/>
<reference evidence="2 3" key="1">
    <citation type="journal article" date="2011" name="Front. Microbiol.">
        <title>Genomic signatures of strain selection and enhancement in Bacillus atrophaeus var. globigii, a historical biowarfare simulant.</title>
        <authorList>
            <person name="Gibbons H.S."/>
            <person name="Broomall S.M."/>
            <person name="McNew L.A."/>
            <person name="Daligault H."/>
            <person name="Chapman C."/>
            <person name="Bruce D."/>
            <person name="Karavis M."/>
            <person name="Krepps M."/>
            <person name="McGregor P.A."/>
            <person name="Hong C."/>
            <person name="Park K.H."/>
            <person name="Akmal A."/>
            <person name="Feldman A."/>
            <person name="Lin J.S."/>
            <person name="Chang W.E."/>
            <person name="Higgs B.W."/>
            <person name="Demirev P."/>
            <person name="Lindquist J."/>
            <person name="Liem A."/>
            <person name="Fochler E."/>
            <person name="Read T.D."/>
            <person name="Tapia R."/>
            <person name="Johnson S."/>
            <person name="Bishop-Lilly K.A."/>
            <person name="Detter C."/>
            <person name="Han C."/>
            <person name="Sozhamannan S."/>
            <person name="Rosenzweig C.N."/>
            <person name="Skowronski E.W."/>
        </authorList>
    </citation>
    <scope>NUCLEOTIDE SEQUENCE [LARGE SCALE GENOMIC DNA]</scope>
    <source>
        <strain evidence="2 3">AK5</strain>
    </source>
</reference>
<gene>
    <name evidence="2" type="ORF">CWE06_03930</name>
</gene>
<evidence type="ECO:0000256" key="1">
    <source>
        <dbReference type="SAM" id="Phobius"/>
    </source>
</evidence>
<comment type="caution">
    <text evidence="2">The sequence shown here is derived from an EMBL/GenBank/DDBJ whole genome shotgun (WGS) entry which is preliminary data.</text>
</comment>
<protein>
    <submittedName>
        <fullName evidence="2">Uncharacterized protein</fullName>
    </submittedName>
</protein>
<accession>A0A432VZA3</accession>
<keyword evidence="3" id="KW-1185">Reference proteome</keyword>
<dbReference type="EMBL" id="PIPI01000001">
    <property type="protein sequence ID" value="RUO21992.1"/>
    <property type="molecule type" value="Genomic_DNA"/>
</dbReference>
<keyword evidence="1" id="KW-1133">Transmembrane helix</keyword>
<proteinExistence type="predicted"/>
<evidence type="ECO:0000313" key="3">
    <source>
        <dbReference type="Proteomes" id="UP000288212"/>
    </source>
</evidence>
<feature type="transmembrane region" description="Helical" evidence="1">
    <location>
        <begin position="48"/>
        <end position="68"/>
    </location>
</feature>
<sequence length="70" mass="7557">MMSHLFDAVLFTGLVAAAGLGIAYLIVGFLPAPESTEEHAKVKYRIENFFFGIGGIVVALVLWLGIIFNS</sequence>
<keyword evidence="1" id="KW-0472">Membrane</keyword>
<dbReference type="OrthoDB" id="6388369at2"/>
<keyword evidence="1" id="KW-0812">Transmembrane</keyword>
<dbReference type="Proteomes" id="UP000288212">
    <property type="component" value="Unassembled WGS sequence"/>
</dbReference>
<feature type="transmembrane region" description="Helical" evidence="1">
    <location>
        <begin position="6"/>
        <end position="27"/>
    </location>
</feature>
<organism evidence="2 3">
    <name type="scientific">Aliidiomarina haloalkalitolerans</name>
    <dbReference type="NCBI Taxonomy" id="859059"/>
    <lineage>
        <taxon>Bacteria</taxon>
        <taxon>Pseudomonadati</taxon>
        <taxon>Pseudomonadota</taxon>
        <taxon>Gammaproteobacteria</taxon>
        <taxon>Alteromonadales</taxon>
        <taxon>Idiomarinaceae</taxon>
        <taxon>Aliidiomarina</taxon>
    </lineage>
</organism>